<feature type="domain" description="VapC50 C-terminal" evidence="2">
    <location>
        <begin position="133"/>
        <end position="173"/>
    </location>
</feature>
<name>A0ABX0H4C3_9BACT</name>
<comment type="caution">
    <text evidence="3">The sequence shown here is derived from an EMBL/GenBank/DDBJ whole genome shotgun (WGS) entry which is preliminary data.</text>
</comment>
<organism evidence="3 4">
    <name type="scientific">Cyclobacterium plantarum</name>
    <dbReference type="NCBI Taxonomy" id="2716263"/>
    <lineage>
        <taxon>Bacteria</taxon>
        <taxon>Pseudomonadati</taxon>
        <taxon>Bacteroidota</taxon>
        <taxon>Cytophagia</taxon>
        <taxon>Cytophagales</taxon>
        <taxon>Cyclobacteriaceae</taxon>
        <taxon>Cyclobacterium</taxon>
    </lineage>
</organism>
<evidence type="ECO:0000259" key="2">
    <source>
        <dbReference type="Pfam" id="PF26343"/>
    </source>
</evidence>
<proteinExistence type="predicted"/>
<dbReference type="Pfam" id="PF13470">
    <property type="entry name" value="PIN_3"/>
    <property type="match status" value="1"/>
</dbReference>
<evidence type="ECO:0000313" key="4">
    <source>
        <dbReference type="Proteomes" id="UP000649799"/>
    </source>
</evidence>
<reference evidence="3 4" key="1">
    <citation type="submission" date="2020-03" db="EMBL/GenBank/DDBJ databases">
        <title>Cyclobacterium plantarum sp. nov., a marine bacterium isolated from a coastal-marine wetland.</title>
        <authorList>
            <person name="Sanchez-Porro C."/>
            <person name="Ventosa A."/>
            <person name="Amoozegar M."/>
        </authorList>
    </citation>
    <scope>NUCLEOTIDE SEQUENCE [LARGE SCALE GENOMIC DNA]</scope>
    <source>
        <strain evidence="3 4">GBPx2</strain>
    </source>
</reference>
<accession>A0ABX0H4C3</accession>
<dbReference type="RefSeq" id="WP_166144895.1">
    <property type="nucleotide sequence ID" value="NZ_JAANYN010000002.1"/>
</dbReference>
<evidence type="ECO:0000313" key="3">
    <source>
        <dbReference type="EMBL" id="NHE56685.1"/>
    </source>
</evidence>
<keyword evidence="4" id="KW-1185">Reference proteome</keyword>
<feature type="domain" description="PIN" evidence="1">
    <location>
        <begin position="10"/>
        <end position="115"/>
    </location>
</feature>
<dbReference type="EMBL" id="JAANYN010000002">
    <property type="protein sequence ID" value="NHE56685.1"/>
    <property type="molecule type" value="Genomic_DNA"/>
</dbReference>
<protein>
    <submittedName>
        <fullName evidence="3">PIN domain-containing protein</fullName>
    </submittedName>
</protein>
<dbReference type="InterPro" id="IPR002716">
    <property type="entry name" value="PIN_dom"/>
</dbReference>
<dbReference type="InterPro" id="IPR058652">
    <property type="entry name" value="VapC50_C"/>
</dbReference>
<dbReference type="Pfam" id="PF26343">
    <property type="entry name" value="VapC50_C"/>
    <property type="match status" value="1"/>
</dbReference>
<gene>
    <name evidence="3" type="ORF">G9Q97_07640</name>
</gene>
<evidence type="ECO:0000259" key="1">
    <source>
        <dbReference type="Pfam" id="PF13470"/>
    </source>
</evidence>
<sequence>MIYSSHFIAVLDACVLYPAPLRDLLLSFADCGQYKPKWSAEIQEEWSRNLLLNRPDLKKQQLQLTVESMNLAFPDSNVEKYGSFISGIILPDPDDRHVIAAAIGSKANVIVTFNLKDFPGSIEDEYGIEIQHPDDFLTNVYELHPVKAKEAFRKMVKRLKNPPKTYTEVLDTL</sequence>
<dbReference type="Proteomes" id="UP000649799">
    <property type="component" value="Unassembled WGS sequence"/>
</dbReference>